<evidence type="ECO:0000313" key="2">
    <source>
        <dbReference type="EMBL" id="MCY3052877.1"/>
    </source>
</evidence>
<dbReference type="Gene3D" id="3.30.2310.20">
    <property type="entry name" value="RelE-like"/>
    <property type="match status" value="1"/>
</dbReference>
<dbReference type="KEGG" id="aun:AWM73_07805"/>
<evidence type="ECO:0000256" key="1">
    <source>
        <dbReference type="ARBA" id="ARBA00022649"/>
    </source>
</evidence>
<proteinExistence type="predicted"/>
<name>A0A0X8FFY3_9LACT</name>
<organism evidence="3 4">
    <name type="scientific">Aerococcus urinae</name>
    <dbReference type="NCBI Taxonomy" id="1376"/>
    <lineage>
        <taxon>Bacteria</taxon>
        <taxon>Bacillati</taxon>
        <taxon>Bacillota</taxon>
        <taxon>Bacilli</taxon>
        <taxon>Lactobacillales</taxon>
        <taxon>Aerococcaceae</taxon>
        <taxon>Aerococcus</taxon>
    </lineage>
</organism>
<gene>
    <name evidence="3" type="ORF">I6G68_02210</name>
    <name evidence="2" type="ORF">ODY43_02650</name>
</gene>
<dbReference type="EMBL" id="CP065662">
    <property type="protein sequence ID" value="QPS01911.1"/>
    <property type="molecule type" value="Genomic_DNA"/>
</dbReference>
<dbReference type="SUPFAM" id="SSF143011">
    <property type="entry name" value="RelE-like"/>
    <property type="match status" value="1"/>
</dbReference>
<dbReference type="Pfam" id="PF05016">
    <property type="entry name" value="ParE_toxin"/>
    <property type="match status" value="1"/>
</dbReference>
<reference evidence="3 4" key="1">
    <citation type="submission" date="2020-12" db="EMBL/GenBank/DDBJ databases">
        <title>FDA dAtabase for Regulatory Grade micrObial Sequences (FDA-ARGOS): Supporting development and validation of Infectious Disease Dx tests.</title>
        <authorList>
            <person name="Sproer C."/>
            <person name="Gronow S."/>
            <person name="Severitt S."/>
            <person name="Schroder I."/>
            <person name="Tallon L."/>
            <person name="Sadzewicz L."/>
            <person name="Zhao X."/>
            <person name="Boylan J."/>
            <person name="Ott S."/>
            <person name="Bowen H."/>
            <person name="Vavikolanu K."/>
            <person name="Mehta A."/>
            <person name="Aluvathingal J."/>
            <person name="Nadendla S."/>
            <person name="Lowell S."/>
            <person name="Myers T."/>
            <person name="Yan Y."/>
            <person name="Sichtig H."/>
        </authorList>
    </citation>
    <scope>NUCLEOTIDE SEQUENCE [LARGE SCALE GENOMIC DNA]</scope>
    <source>
        <strain evidence="3 4">FDAARGOS_911</strain>
    </source>
</reference>
<sequence length="78" mass="9271">MQDFIFKKKALKFLKKQSKIDQDRLITAIYRIPKGDIKNMADYDNLKRLRVGKYRILFTEMDEGIEILNIGSRGDIYK</sequence>
<dbReference type="AlphaFoldDB" id="A0A0X8FFY3"/>
<dbReference type="Proteomes" id="UP001069145">
    <property type="component" value="Unassembled WGS sequence"/>
</dbReference>
<evidence type="ECO:0000313" key="3">
    <source>
        <dbReference type="EMBL" id="QPS01911.1"/>
    </source>
</evidence>
<dbReference type="InterPro" id="IPR035093">
    <property type="entry name" value="RelE/ParE_toxin_dom_sf"/>
</dbReference>
<dbReference type="Proteomes" id="UP000594771">
    <property type="component" value="Chromosome"/>
</dbReference>
<evidence type="ECO:0000313" key="4">
    <source>
        <dbReference type="Proteomes" id="UP000594771"/>
    </source>
</evidence>
<keyword evidence="5" id="KW-1185">Reference proteome</keyword>
<dbReference type="EMBL" id="JAOTML010000002">
    <property type="protein sequence ID" value="MCY3052877.1"/>
    <property type="molecule type" value="Genomic_DNA"/>
</dbReference>
<dbReference type="OrthoDB" id="9805098at2"/>
<protein>
    <submittedName>
        <fullName evidence="3">Type II toxin-antitoxin system RelE/ParE family toxin</fullName>
    </submittedName>
</protein>
<keyword evidence="1" id="KW-1277">Toxin-antitoxin system</keyword>
<accession>A0A0X8FFY3</accession>
<evidence type="ECO:0000313" key="5">
    <source>
        <dbReference type="Proteomes" id="UP001069145"/>
    </source>
</evidence>
<dbReference type="InterPro" id="IPR007712">
    <property type="entry name" value="RelE/ParE_toxin"/>
</dbReference>
<dbReference type="RefSeq" id="WP_060778815.1">
    <property type="nucleotide sequence ID" value="NZ_CAJHLF010000004.1"/>
</dbReference>
<dbReference type="GeneID" id="35768200"/>
<reference evidence="2" key="2">
    <citation type="submission" date="2022-09" db="EMBL/GenBank/DDBJ databases">
        <title>Aerococcus urinae taxonomy study.</title>
        <authorList>
            <person name="Christensen J."/>
            <person name="Senneby E."/>
        </authorList>
    </citation>
    <scope>NUCLEOTIDE SEQUENCE</scope>
    <source>
        <strain evidence="2">NLD-066-U95</strain>
    </source>
</reference>